<dbReference type="SUPFAM" id="SSF69322">
    <property type="entry name" value="Tricorn protease domain 2"/>
    <property type="match status" value="1"/>
</dbReference>
<gene>
    <name evidence="2" type="ORF">CYCCA115_LOCUS1115</name>
</gene>
<name>A0AAD2FBJ2_9STRA</name>
<dbReference type="EMBL" id="CAKOGP040000002">
    <property type="protein sequence ID" value="CAJ1924964.1"/>
    <property type="molecule type" value="Genomic_DNA"/>
</dbReference>
<evidence type="ECO:0000313" key="2">
    <source>
        <dbReference type="EMBL" id="CAJ1924964.1"/>
    </source>
</evidence>
<keyword evidence="3" id="KW-1185">Reference proteome</keyword>
<dbReference type="AlphaFoldDB" id="A0AAD2FBJ2"/>
<accession>A0AAD2FBJ2</accession>
<evidence type="ECO:0000256" key="1">
    <source>
        <dbReference type="SAM" id="MobiDB-lite"/>
    </source>
</evidence>
<dbReference type="InterPro" id="IPR037293">
    <property type="entry name" value="Gal_Oxidase_central_sf"/>
</dbReference>
<proteinExistence type="predicted"/>
<organism evidence="2 3">
    <name type="scientific">Cylindrotheca closterium</name>
    <dbReference type="NCBI Taxonomy" id="2856"/>
    <lineage>
        <taxon>Eukaryota</taxon>
        <taxon>Sar</taxon>
        <taxon>Stramenopiles</taxon>
        <taxon>Ochrophyta</taxon>
        <taxon>Bacillariophyta</taxon>
        <taxon>Bacillariophyceae</taxon>
        <taxon>Bacillariophycidae</taxon>
        <taxon>Bacillariales</taxon>
        <taxon>Bacillariaceae</taxon>
        <taxon>Cylindrotheca</taxon>
    </lineage>
</organism>
<sequence>MGSGSVTVYEMVNEAWALMDVILVDTLNSVEHTVSLSKDGSRVAIGDRWSNDSNHGKGRVFEWDGSSFRKLGDDIYGESRLQTTASGIALSDDGLVVALSIATFVRVFEWSAGSWTKRRLNLDGRSGGRISWDSVALSGDGSIVALGLCERVQVFEWKDTKWIQVGQTLKAASGEGRLGFSVSLSCSGSMLAVGSSGSDRAVSKVYTLADETWVELGGLIGGDYSTRASLSSDGSTFVVGLYSGRSGFFVSVYNLNEPSDTPTSRPIPLAISGPPSVPPSGPRPTDGQTSGTLRPR</sequence>
<reference evidence="2" key="1">
    <citation type="submission" date="2023-08" db="EMBL/GenBank/DDBJ databases">
        <authorList>
            <person name="Audoor S."/>
            <person name="Bilcke G."/>
        </authorList>
    </citation>
    <scope>NUCLEOTIDE SEQUENCE</scope>
</reference>
<evidence type="ECO:0000313" key="3">
    <source>
        <dbReference type="Proteomes" id="UP001295423"/>
    </source>
</evidence>
<feature type="compositionally biased region" description="Polar residues" evidence="1">
    <location>
        <begin position="286"/>
        <end position="296"/>
    </location>
</feature>
<dbReference type="Gene3D" id="2.130.10.80">
    <property type="entry name" value="Galactose oxidase/kelch, beta-propeller"/>
    <property type="match status" value="1"/>
</dbReference>
<protein>
    <submittedName>
        <fullName evidence="2">Uncharacterized protein</fullName>
    </submittedName>
</protein>
<feature type="region of interest" description="Disordered" evidence="1">
    <location>
        <begin position="259"/>
        <end position="296"/>
    </location>
</feature>
<dbReference type="Proteomes" id="UP001295423">
    <property type="component" value="Unassembled WGS sequence"/>
</dbReference>
<comment type="caution">
    <text evidence="2">The sequence shown here is derived from an EMBL/GenBank/DDBJ whole genome shotgun (WGS) entry which is preliminary data.</text>
</comment>